<keyword evidence="3" id="KW-0540">Nuclease</keyword>
<evidence type="ECO:0000256" key="1">
    <source>
        <dbReference type="ARBA" id="ARBA00009998"/>
    </source>
</evidence>
<evidence type="ECO:0000256" key="3">
    <source>
        <dbReference type="ARBA" id="ARBA00022722"/>
    </source>
</evidence>
<dbReference type="Proteomes" id="UP000824267">
    <property type="component" value="Unassembled WGS sequence"/>
</dbReference>
<proteinExistence type="inferred from homology"/>
<protein>
    <submittedName>
        <fullName evidence="6">Exodeoxyribonuclease VII small subunit</fullName>
        <ecNumber evidence="6">3.1.11.6</ecNumber>
    </submittedName>
</protein>
<evidence type="ECO:0000313" key="6">
    <source>
        <dbReference type="EMBL" id="HIW86844.1"/>
    </source>
</evidence>
<dbReference type="Pfam" id="PF02609">
    <property type="entry name" value="Exonuc_VII_S"/>
    <property type="match status" value="1"/>
</dbReference>
<dbReference type="EMBL" id="DXGG01000036">
    <property type="protein sequence ID" value="HIW86844.1"/>
    <property type="molecule type" value="Genomic_DNA"/>
</dbReference>
<dbReference type="GO" id="GO:0009318">
    <property type="term" value="C:exodeoxyribonuclease VII complex"/>
    <property type="evidence" value="ECO:0007669"/>
    <property type="project" value="InterPro"/>
</dbReference>
<accession>A0A9D1RFP1</accession>
<reference evidence="6" key="2">
    <citation type="submission" date="2021-04" db="EMBL/GenBank/DDBJ databases">
        <authorList>
            <person name="Gilroy R."/>
        </authorList>
    </citation>
    <scope>NUCLEOTIDE SEQUENCE</scope>
    <source>
        <strain evidence="6">Gambia16-930</strain>
    </source>
</reference>
<dbReference type="AlphaFoldDB" id="A0A9D1RFP1"/>
<dbReference type="SUPFAM" id="SSF116842">
    <property type="entry name" value="XseB-like"/>
    <property type="match status" value="1"/>
</dbReference>
<dbReference type="GO" id="GO:0006308">
    <property type="term" value="P:DNA catabolic process"/>
    <property type="evidence" value="ECO:0007669"/>
    <property type="project" value="InterPro"/>
</dbReference>
<sequence>MNETKEKSYTECFNELKSLVDSAAEGQVEIDELFDKVKRAKELILVCKDKLSRTEVDIELLTRQIEENQAEN</sequence>
<keyword evidence="2" id="KW-0963">Cytoplasm</keyword>
<dbReference type="GO" id="GO:0008855">
    <property type="term" value="F:exodeoxyribonuclease VII activity"/>
    <property type="evidence" value="ECO:0007669"/>
    <property type="project" value="UniProtKB-EC"/>
</dbReference>
<dbReference type="Gene3D" id="1.10.287.1040">
    <property type="entry name" value="Exonuclease VII, small subunit"/>
    <property type="match status" value="1"/>
</dbReference>
<gene>
    <name evidence="6" type="ORF">IAC47_01010</name>
</gene>
<dbReference type="InterPro" id="IPR037004">
    <property type="entry name" value="Exonuc_VII_ssu_sf"/>
</dbReference>
<name>A0A9D1RFP1_9BACT</name>
<evidence type="ECO:0000256" key="2">
    <source>
        <dbReference type="ARBA" id="ARBA00022490"/>
    </source>
</evidence>
<dbReference type="InterPro" id="IPR003761">
    <property type="entry name" value="Exonuc_VII_S"/>
</dbReference>
<dbReference type="EC" id="3.1.11.6" evidence="6"/>
<comment type="caution">
    <text evidence="6">The sequence shown here is derived from an EMBL/GenBank/DDBJ whole genome shotgun (WGS) entry which is preliminary data.</text>
</comment>
<keyword evidence="4 6" id="KW-0378">Hydrolase</keyword>
<organism evidence="6 7">
    <name type="scientific">Candidatus Onthomorpha intestinigallinarum</name>
    <dbReference type="NCBI Taxonomy" id="2840880"/>
    <lineage>
        <taxon>Bacteria</taxon>
        <taxon>Pseudomonadati</taxon>
        <taxon>Bacteroidota</taxon>
        <taxon>Bacteroidia</taxon>
        <taxon>Bacteroidales</taxon>
        <taxon>Candidatus Onthomorpha</taxon>
    </lineage>
</organism>
<evidence type="ECO:0000256" key="5">
    <source>
        <dbReference type="ARBA" id="ARBA00022839"/>
    </source>
</evidence>
<evidence type="ECO:0000256" key="4">
    <source>
        <dbReference type="ARBA" id="ARBA00022801"/>
    </source>
</evidence>
<reference evidence="6" key="1">
    <citation type="journal article" date="2021" name="PeerJ">
        <title>Extensive microbial diversity within the chicken gut microbiome revealed by metagenomics and culture.</title>
        <authorList>
            <person name="Gilroy R."/>
            <person name="Ravi A."/>
            <person name="Getino M."/>
            <person name="Pursley I."/>
            <person name="Horton D.L."/>
            <person name="Alikhan N.F."/>
            <person name="Baker D."/>
            <person name="Gharbi K."/>
            <person name="Hall N."/>
            <person name="Watson M."/>
            <person name="Adriaenssens E.M."/>
            <person name="Foster-Nyarko E."/>
            <person name="Jarju S."/>
            <person name="Secka A."/>
            <person name="Antonio M."/>
            <person name="Oren A."/>
            <person name="Chaudhuri R.R."/>
            <person name="La Ragione R."/>
            <person name="Hildebrand F."/>
            <person name="Pallen M.J."/>
        </authorList>
    </citation>
    <scope>NUCLEOTIDE SEQUENCE</scope>
    <source>
        <strain evidence="6">Gambia16-930</strain>
    </source>
</reference>
<evidence type="ECO:0000313" key="7">
    <source>
        <dbReference type="Proteomes" id="UP000824267"/>
    </source>
</evidence>
<comment type="similarity">
    <text evidence="1">Belongs to the XseB family.</text>
</comment>
<keyword evidence="5" id="KW-0269">Exonuclease</keyword>